<dbReference type="Proteomes" id="UP000030746">
    <property type="component" value="Unassembled WGS sequence"/>
</dbReference>
<dbReference type="SMART" id="SM00645">
    <property type="entry name" value="Pept_C1"/>
    <property type="match status" value="1"/>
</dbReference>
<dbReference type="STRING" id="225164.V3ZM85"/>
<comment type="similarity">
    <text evidence="1">Belongs to the peptidase C1 family.</text>
</comment>
<evidence type="ECO:0000313" key="8">
    <source>
        <dbReference type="EMBL" id="ESO83555.1"/>
    </source>
</evidence>
<dbReference type="GO" id="GO:0006508">
    <property type="term" value="P:proteolysis"/>
    <property type="evidence" value="ECO:0007669"/>
    <property type="project" value="UniProtKB-KW"/>
</dbReference>
<proteinExistence type="inferred from homology"/>
<keyword evidence="2" id="KW-0645">Protease</keyword>
<dbReference type="GO" id="GO:0008234">
    <property type="term" value="F:cysteine-type peptidase activity"/>
    <property type="evidence" value="ECO:0007669"/>
    <property type="project" value="UniProtKB-KW"/>
</dbReference>
<feature type="domain" description="Peptidase C1A papain C-terminal" evidence="6">
    <location>
        <begin position="113"/>
        <end position="328"/>
    </location>
</feature>
<dbReference type="EMBL" id="KB203660">
    <property type="protein sequence ID" value="ESO83555.1"/>
    <property type="molecule type" value="Genomic_DNA"/>
</dbReference>
<keyword evidence="4" id="KW-0788">Thiol protease</keyword>
<evidence type="ECO:0000259" key="7">
    <source>
        <dbReference type="SMART" id="SM00848"/>
    </source>
</evidence>
<reference evidence="8 9" key="1">
    <citation type="journal article" date="2013" name="Nature">
        <title>Insights into bilaterian evolution from three spiralian genomes.</title>
        <authorList>
            <person name="Simakov O."/>
            <person name="Marletaz F."/>
            <person name="Cho S.J."/>
            <person name="Edsinger-Gonzales E."/>
            <person name="Havlak P."/>
            <person name="Hellsten U."/>
            <person name="Kuo D.H."/>
            <person name="Larsson T."/>
            <person name="Lv J."/>
            <person name="Arendt D."/>
            <person name="Savage R."/>
            <person name="Osoegawa K."/>
            <person name="de Jong P."/>
            <person name="Grimwood J."/>
            <person name="Chapman J.A."/>
            <person name="Shapiro H."/>
            <person name="Aerts A."/>
            <person name="Otillar R.P."/>
            <person name="Terry A.Y."/>
            <person name="Boore J.L."/>
            <person name="Grigoriev I.V."/>
            <person name="Lindberg D.R."/>
            <person name="Seaver E.C."/>
            <person name="Weisblat D.A."/>
            <person name="Putnam N.H."/>
            <person name="Rokhsar D.S."/>
        </authorList>
    </citation>
    <scope>NUCLEOTIDE SEQUENCE [LARGE SCALE GENOMIC DNA]</scope>
</reference>
<keyword evidence="9" id="KW-1185">Reference proteome</keyword>
<dbReference type="FunFam" id="3.90.70.10:FF:000006">
    <property type="entry name" value="Cathepsin S"/>
    <property type="match status" value="1"/>
</dbReference>
<evidence type="ECO:0000313" key="9">
    <source>
        <dbReference type="Proteomes" id="UP000030746"/>
    </source>
</evidence>
<dbReference type="PANTHER" id="PTHR12411">
    <property type="entry name" value="CYSTEINE PROTEASE FAMILY C1-RELATED"/>
    <property type="match status" value="1"/>
</dbReference>
<dbReference type="Gene3D" id="3.90.70.10">
    <property type="entry name" value="Cysteine proteinases"/>
    <property type="match status" value="1"/>
</dbReference>
<dbReference type="SUPFAM" id="SSF54001">
    <property type="entry name" value="Cysteine proteinases"/>
    <property type="match status" value="1"/>
</dbReference>
<dbReference type="GeneID" id="20233401"/>
<evidence type="ECO:0000259" key="6">
    <source>
        <dbReference type="SMART" id="SM00645"/>
    </source>
</evidence>
<feature type="chain" id="PRO_5018617566" evidence="5">
    <location>
        <begin position="17"/>
        <end position="329"/>
    </location>
</feature>
<dbReference type="Pfam" id="PF08246">
    <property type="entry name" value="Inhibitor_I29"/>
    <property type="match status" value="1"/>
</dbReference>
<dbReference type="OrthoDB" id="10253408at2759"/>
<dbReference type="HOGENOM" id="CLU_012184_1_2_1"/>
<gene>
    <name evidence="8" type="ORF">LOTGIDRAFT_133240</name>
</gene>
<keyword evidence="3" id="KW-0378">Hydrolase</keyword>
<dbReference type="InterPro" id="IPR000668">
    <property type="entry name" value="Peptidase_C1A_C"/>
</dbReference>
<evidence type="ECO:0000256" key="1">
    <source>
        <dbReference type="ARBA" id="ARBA00008455"/>
    </source>
</evidence>
<organism evidence="8 9">
    <name type="scientific">Lottia gigantea</name>
    <name type="common">Giant owl limpet</name>
    <dbReference type="NCBI Taxonomy" id="225164"/>
    <lineage>
        <taxon>Eukaryota</taxon>
        <taxon>Metazoa</taxon>
        <taxon>Spiralia</taxon>
        <taxon>Lophotrochozoa</taxon>
        <taxon>Mollusca</taxon>
        <taxon>Gastropoda</taxon>
        <taxon>Patellogastropoda</taxon>
        <taxon>Lottioidea</taxon>
        <taxon>Lottiidae</taxon>
        <taxon>Lottia</taxon>
    </lineage>
</organism>
<dbReference type="SMART" id="SM00848">
    <property type="entry name" value="Inhibitor_I29"/>
    <property type="match status" value="1"/>
</dbReference>
<sequence length="329" mass="37355">MLKVILCLSLVSSTWCLTPELNEEWEQFKADYVRDYKSDLEERERREIWEANYDYINEHNKLADSGHHTFWLGVNKFADMTNEEFRKVHNTYRKTVHKLTESISNRRADITELPTEVDWRKKGYVGPVPNEGQCGACWAFSALGALEGQHFKKTGKLVTLSAQNLMDCSQKEGNYGCEGGLMDSAFLYIKKNNGVDTEVSYPYKAMNGKCQFKRADVGATLSRYVDIPKGNEQALQKSIAEVGPISTAIDASNPSFQFYTKGVYYEPNCKSDQLDHANVATGYGVYNNTEYYMVREVFGLDYGMNGYIMMSRNRNNNCGIATASSYPIV</sequence>
<dbReference type="RefSeq" id="XP_009065810.1">
    <property type="nucleotide sequence ID" value="XM_009067562.1"/>
</dbReference>
<accession>V3ZM85</accession>
<dbReference type="InterPro" id="IPR013201">
    <property type="entry name" value="Prot_inhib_I29"/>
</dbReference>
<feature type="domain" description="Cathepsin propeptide inhibitor" evidence="7">
    <location>
        <begin position="25"/>
        <end position="85"/>
    </location>
</feature>
<protein>
    <submittedName>
        <fullName evidence="8">Uncharacterized protein</fullName>
    </submittedName>
</protein>
<dbReference type="InterPro" id="IPR038765">
    <property type="entry name" value="Papain-like_cys_pep_sf"/>
</dbReference>
<dbReference type="InterPro" id="IPR013128">
    <property type="entry name" value="Peptidase_C1A"/>
</dbReference>
<dbReference type="CDD" id="cd02248">
    <property type="entry name" value="Peptidase_C1A"/>
    <property type="match status" value="1"/>
</dbReference>
<evidence type="ECO:0000256" key="3">
    <source>
        <dbReference type="ARBA" id="ARBA00022801"/>
    </source>
</evidence>
<name>V3ZM85_LOTGI</name>
<keyword evidence="5" id="KW-0732">Signal</keyword>
<evidence type="ECO:0000256" key="5">
    <source>
        <dbReference type="SAM" id="SignalP"/>
    </source>
</evidence>
<dbReference type="CTD" id="20233401"/>
<dbReference type="OMA" id="CSESINH"/>
<dbReference type="KEGG" id="lgi:LOTGIDRAFT_133240"/>
<evidence type="ECO:0000256" key="2">
    <source>
        <dbReference type="ARBA" id="ARBA00022670"/>
    </source>
</evidence>
<evidence type="ECO:0000256" key="4">
    <source>
        <dbReference type="ARBA" id="ARBA00022807"/>
    </source>
</evidence>
<dbReference type="Pfam" id="PF00112">
    <property type="entry name" value="Peptidase_C1"/>
    <property type="match status" value="1"/>
</dbReference>
<dbReference type="AlphaFoldDB" id="V3ZM85"/>
<feature type="signal peptide" evidence="5">
    <location>
        <begin position="1"/>
        <end position="16"/>
    </location>
</feature>
<dbReference type="InterPro" id="IPR039417">
    <property type="entry name" value="Peptidase_C1A_papain-like"/>
</dbReference>